<feature type="region of interest" description="Disordered" evidence="1">
    <location>
        <begin position="139"/>
        <end position="158"/>
    </location>
</feature>
<dbReference type="AlphaFoldDB" id="Q7NEY4"/>
<keyword evidence="4" id="KW-1185">Reference proteome</keyword>
<proteinExistence type="predicted"/>
<evidence type="ECO:0000256" key="2">
    <source>
        <dbReference type="SAM" id="Phobius"/>
    </source>
</evidence>
<protein>
    <submittedName>
        <fullName evidence="3">Gll3743 protein</fullName>
    </submittedName>
</protein>
<keyword evidence="2" id="KW-1133">Transmembrane helix</keyword>
<name>Q7NEY4_GLOVI</name>
<dbReference type="InParanoid" id="Q7NEY4"/>
<keyword evidence="2" id="KW-0472">Membrane</keyword>
<evidence type="ECO:0000256" key="1">
    <source>
        <dbReference type="SAM" id="MobiDB-lite"/>
    </source>
</evidence>
<evidence type="ECO:0000313" key="4">
    <source>
        <dbReference type="Proteomes" id="UP000000557"/>
    </source>
</evidence>
<dbReference type="EMBL" id="BA000045">
    <property type="protein sequence ID" value="BAC91684.1"/>
    <property type="molecule type" value="Genomic_DNA"/>
</dbReference>
<dbReference type="STRING" id="251221.gene:10761259"/>
<reference evidence="3 4" key="1">
    <citation type="journal article" date="2003" name="DNA Res.">
        <title>Complete genome structure of Gloeobacter violaceus PCC 7421, a cyanobacterium that lacks thylakoids.</title>
        <authorList>
            <person name="Nakamura Y."/>
            <person name="Kaneko T."/>
            <person name="Sato S."/>
            <person name="Mimuro M."/>
            <person name="Miyashita H."/>
            <person name="Tsuchiya T."/>
            <person name="Sasamoto S."/>
            <person name="Watanabe A."/>
            <person name="Kawashima K."/>
            <person name="Kishida Y."/>
            <person name="Kiyokawa C."/>
            <person name="Kohara M."/>
            <person name="Matsumoto M."/>
            <person name="Matsuno A."/>
            <person name="Nakazaki N."/>
            <person name="Shimpo S."/>
            <person name="Takeuchi C."/>
            <person name="Yamada M."/>
            <person name="Tabata S."/>
        </authorList>
    </citation>
    <scope>NUCLEOTIDE SEQUENCE [LARGE SCALE GENOMIC DNA]</scope>
    <source>
        <strain evidence="4">ATCC 29082 / PCC 7421</strain>
    </source>
</reference>
<feature type="transmembrane region" description="Helical" evidence="2">
    <location>
        <begin position="28"/>
        <end position="47"/>
    </location>
</feature>
<evidence type="ECO:0000313" key="3">
    <source>
        <dbReference type="EMBL" id="BAC91684.1"/>
    </source>
</evidence>
<reference evidence="3 4" key="2">
    <citation type="journal article" date="2003" name="DNA Res.">
        <title>Complete genome structure of Gloeobacter violaceus PCC 7421, a cyanobacterium that lacks thylakoids (supplement).</title>
        <authorList>
            <person name="Nakamura Y."/>
            <person name="Kaneko T."/>
            <person name="Sato S."/>
            <person name="Mimuro M."/>
            <person name="Miyashita H."/>
            <person name="Tsuchiya T."/>
            <person name="Sasamoto S."/>
            <person name="Watanabe A."/>
            <person name="Kawashima K."/>
            <person name="Kishida Y."/>
            <person name="Kiyokawa C."/>
            <person name="Kohara M."/>
            <person name="Matsumoto M."/>
            <person name="Matsuno A."/>
            <person name="Nakazaki N."/>
            <person name="Shimpo S."/>
            <person name="Takeuchi C."/>
            <person name="Yamada M."/>
            <person name="Tabata S."/>
        </authorList>
    </citation>
    <scope>NUCLEOTIDE SEQUENCE [LARGE SCALE GENOMIC DNA]</scope>
    <source>
        <strain evidence="4">ATCC 29082 / PCC 7421</strain>
    </source>
</reference>
<accession>Q7NEY4</accession>
<gene>
    <name evidence="3" type="ordered locus">gll3743</name>
</gene>
<dbReference type="EnsemblBacteria" id="BAC91684">
    <property type="protein sequence ID" value="BAC91684"/>
    <property type="gene ID" value="BAC91684"/>
</dbReference>
<dbReference type="HOGENOM" id="CLU_1666915_0_0_3"/>
<sequence>MPGFVRLPRGVQECLYPRAQGATKMRTVYTLVFVLAGALLVPVTASAQITTTPGATNAAGTTTTTGTTTSTTAALFINSTVSTAPPVYAGPVQPGPTYNGLSSSGVYNSNGTIVPGTNALSNGVYSGLPAPTPNFNFTATSGGTLAPTNAQGTTQPTR</sequence>
<dbReference type="KEGG" id="gvi:gll3743"/>
<keyword evidence="2" id="KW-0812">Transmembrane</keyword>
<organism evidence="3 4">
    <name type="scientific">Gloeobacter violaceus (strain ATCC 29082 / PCC 7421)</name>
    <dbReference type="NCBI Taxonomy" id="251221"/>
    <lineage>
        <taxon>Bacteria</taxon>
        <taxon>Bacillati</taxon>
        <taxon>Cyanobacteriota</taxon>
        <taxon>Cyanophyceae</taxon>
        <taxon>Gloeobacterales</taxon>
        <taxon>Gloeobacteraceae</taxon>
        <taxon>Gloeobacter</taxon>
    </lineage>
</organism>
<dbReference type="Proteomes" id="UP000000557">
    <property type="component" value="Chromosome"/>
</dbReference>